<reference evidence="1 2" key="1">
    <citation type="submission" date="2016-07" db="EMBL/GenBank/DDBJ databases">
        <title>Pervasive Adenine N6-methylation of Active Genes in Fungi.</title>
        <authorList>
            <consortium name="DOE Joint Genome Institute"/>
            <person name="Mondo S.J."/>
            <person name="Dannebaum R.O."/>
            <person name="Kuo R.C."/>
            <person name="Labutti K."/>
            <person name="Haridas S."/>
            <person name="Kuo A."/>
            <person name="Salamov A."/>
            <person name="Ahrendt S.R."/>
            <person name="Lipzen A."/>
            <person name="Sullivan W."/>
            <person name="Andreopoulos W.B."/>
            <person name="Clum A."/>
            <person name="Lindquist E."/>
            <person name="Daum C."/>
            <person name="Ramamoorthy G.K."/>
            <person name="Gryganskyi A."/>
            <person name="Culley D."/>
            <person name="Magnuson J.K."/>
            <person name="James T.Y."/>
            <person name="O'Malley M.A."/>
            <person name="Stajich J.E."/>
            <person name="Spatafora J.W."/>
            <person name="Visel A."/>
            <person name="Grigoriev I.V."/>
        </authorList>
    </citation>
    <scope>NUCLEOTIDE SEQUENCE [LARGE SCALE GENOMIC DNA]</scope>
    <source>
        <strain evidence="1 2">62-1032</strain>
    </source>
</reference>
<name>A0A1Y2FHX5_9BASI</name>
<dbReference type="InParanoid" id="A0A1Y2FHX5"/>
<comment type="caution">
    <text evidence="1">The sequence shown here is derived from an EMBL/GenBank/DDBJ whole genome shotgun (WGS) entry which is preliminary data.</text>
</comment>
<accession>A0A1Y2FHX5</accession>
<dbReference type="EMBL" id="MCGR01000020">
    <property type="protein sequence ID" value="ORY82984.1"/>
    <property type="molecule type" value="Genomic_DNA"/>
</dbReference>
<dbReference type="AlphaFoldDB" id="A0A1Y2FHX5"/>
<keyword evidence="2" id="KW-1185">Reference proteome</keyword>
<gene>
    <name evidence="1" type="ORF">BCR35DRAFT_303645</name>
</gene>
<dbReference type="Proteomes" id="UP000193467">
    <property type="component" value="Unassembled WGS sequence"/>
</dbReference>
<organism evidence="1 2">
    <name type="scientific">Leucosporidium creatinivorum</name>
    <dbReference type="NCBI Taxonomy" id="106004"/>
    <lineage>
        <taxon>Eukaryota</taxon>
        <taxon>Fungi</taxon>
        <taxon>Dikarya</taxon>
        <taxon>Basidiomycota</taxon>
        <taxon>Pucciniomycotina</taxon>
        <taxon>Microbotryomycetes</taxon>
        <taxon>Leucosporidiales</taxon>
        <taxon>Leucosporidium</taxon>
    </lineage>
</organism>
<evidence type="ECO:0000313" key="2">
    <source>
        <dbReference type="Proteomes" id="UP000193467"/>
    </source>
</evidence>
<sequence length="182" mass="20401">MLNLLSPHTRQFHPHALYLHLHLFPSWRHSLALHQHALQAHQFQDDRSISLVLRSLLAAYELDGKLTRQGRSGVRGDGSRVVGRPMRKEREEIRRGLREVIEGIVNPPSADSDSGIDPPLSPVMEQGTAELVVRAAFKLGDVEALERLVRRVYGAEGGGVVMSGELREVVERWIGGQRSKRV</sequence>
<protein>
    <submittedName>
        <fullName evidence="1">Uncharacterized protein</fullName>
    </submittedName>
</protein>
<proteinExistence type="predicted"/>
<evidence type="ECO:0000313" key="1">
    <source>
        <dbReference type="EMBL" id="ORY82984.1"/>
    </source>
</evidence>